<dbReference type="EMBL" id="QWVT01000045">
    <property type="protein sequence ID" value="RID81961.1"/>
    <property type="molecule type" value="Genomic_DNA"/>
</dbReference>
<evidence type="ECO:0000313" key="2">
    <source>
        <dbReference type="Proteomes" id="UP000265816"/>
    </source>
</evidence>
<organism evidence="1 2">
    <name type="scientific">Mesobacillus zeae</name>
    <dbReference type="NCBI Taxonomy" id="1917180"/>
    <lineage>
        <taxon>Bacteria</taxon>
        <taxon>Bacillati</taxon>
        <taxon>Bacillota</taxon>
        <taxon>Bacilli</taxon>
        <taxon>Bacillales</taxon>
        <taxon>Bacillaceae</taxon>
        <taxon>Mesobacillus</taxon>
    </lineage>
</organism>
<dbReference type="InterPro" id="IPR029058">
    <property type="entry name" value="AB_hydrolase_fold"/>
</dbReference>
<dbReference type="RefSeq" id="WP_119114721.1">
    <property type="nucleotide sequence ID" value="NZ_CBCSEO010000020.1"/>
</dbReference>
<dbReference type="AlphaFoldDB" id="A0A398AWI7"/>
<dbReference type="PIRSF" id="PIRSF033634">
    <property type="entry name" value="UCP033634"/>
    <property type="match status" value="1"/>
</dbReference>
<gene>
    <name evidence="1" type="ORF">D1970_20560</name>
</gene>
<evidence type="ECO:0000313" key="1">
    <source>
        <dbReference type="EMBL" id="RID81961.1"/>
    </source>
</evidence>
<reference evidence="1 2" key="1">
    <citation type="submission" date="2018-08" db="EMBL/GenBank/DDBJ databases">
        <title>Bacillus jemisoniae sp. nov., Bacillus chryseoplanitiae sp. nov., Bacillus resnikiae sp. nov., and Bacillus frankliniae sp. nov., isolated from Viking spacecraft and associated surfaces.</title>
        <authorList>
            <person name="Seuylemezian A."/>
            <person name="Vaishampayan P."/>
        </authorList>
    </citation>
    <scope>NUCLEOTIDE SEQUENCE [LARGE SCALE GENOMIC DNA]</scope>
    <source>
        <strain evidence="1 2">JJ-247</strain>
    </source>
</reference>
<dbReference type="Gene3D" id="3.40.50.1820">
    <property type="entry name" value="alpha/beta hydrolase"/>
    <property type="match status" value="1"/>
</dbReference>
<dbReference type="InterPro" id="IPR017018">
    <property type="entry name" value="UCP033634"/>
</dbReference>
<dbReference type="SUPFAM" id="SSF53474">
    <property type="entry name" value="alpha/beta-Hydrolases"/>
    <property type="match status" value="1"/>
</dbReference>
<sequence>MVKIRNCIVRMRDNITEVKYTHIETGADTICFMFSGASYTYDRPLFYYSTMAMLQLNVDIVQVHYSFEQDLLKKSLDDITRNIMNAIHPVLNEVQENGQYNETIFIGKSLGTIPIVNELMKREVFREAKVILFTPLLKLEQFLESLLKSNHQGLLVIGDKDHYYHSNQLERLKQTQLTIEVVPNANHSLDIEGFDTEESIAVIARIMEKLKEAVNGGGD</sequence>
<accession>A0A398AWI7</accession>
<comment type="caution">
    <text evidence="1">The sequence shown here is derived from an EMBL/GenBank/DDBJ whole genome shotgun (WGS) entry which is preliminary data.</text>
</comment>
<dbReference type="Proteomes" id="UP000265816">
    <property type="component" value="Unassembled WGS sequence"/>
</dbReference>
<protein>
    <submittedName>
        <fullName evidence="1">Alpha/beta hydrolase</fullName>
    </submittedName>
</protein>
<keyword evidence="1" id="KW-0378">Hydrolase</keyword>
<dbReference type="OrthoDB" id="1908495at2"/>
<keyword evidence="2" id="KW-1185">Reference proteome</keyword>
<dbReference type="GO" id="GO:0016787">
    <property type="term" value="F:hydrolase activity"/>
    <property type="evidence" value="ECO:0007669"/>
    <property type="project" value="UniProtKB-KW"/>
</dbReference>
<name>A0A398AWI7_9BACI</name>
<proteinExistence type="predicted"/>